<feature type="region of interest" description="Disordered" evidence="11">
    <location>
        <begin position="1209"/>
        <end position="1272"/>
    </location>
</feature>
<feature type="region of interest" description="Disordered" evidence="11">
    <location>
        <begin position="451"/>
        <end position="504"/>
    </location>
</feature>
<dbReference type="GO" id="GO:0032958">
    <property type="term" value="P:inositol phosphate biosynthetic process"/>
    <property type="evidence" value="ECO:0007669"/>
    <property type="project" value="TreeGrafter"/>
</dbReference>
<evidence type="ECO:0000256" key="6">
    <source>
        <dbReference type="ARBA" id="ARBA00022777"/>
    </source>
</evidence>
<comment type="function">
    <text evidence="10">Bifunctional inositol kinase that acts in concert with the IP6K kinases to synthesize the diphosphate group-containing inositol pyrophosphates diphosphoinositol pentakisphosphate, PP-InsP5, and bis-diphosphoinositol tetrakisphosphate, (PP)2-InsP4. PP-InsP5 and (PP)2-InsP4, also respectively called InsP7 and InsP8, may regulate a variety of cellular processes, including apoptosis, vesicle trafficking, cytoskeletal dynamics, and exocytosis. Phosphorylates inositol hexakisphosphate (InsP6).</text>
</comment>
<keyword evidence="7 10" id="KW-0067">ATP-binding</keyword>
<dbReference type="PANTHER" id="PTHR12750">
    <property type="entry name" value="DIPHOSPHOINOSITOL PENTAKISPHOSPHATE KINASE"/>
    <property type="match status" value="1"/>
</dbReference>
<evidence type="ECO:0000256" key="10">
    <source>
        <dbReference type="RuleBase" id="RU365032"/>
    </source>
</evidence>
<dbReference type="Gene3D" id="3.40.50.1240">
    <property type="entry name" value="Phosphoglycerate mutase-like"/>
    <property type="match status" value="1"/>
</dbReference>
<dbReference type="Pfam" id="PF08443">
    <property type="entry name" value="RimK"/>
    <property type="match status" value="1"/>
</dbReference>
<dbReference type="PROSITE" id="PS50006">
    <property type="entry name" value="FHA_DOMAIN"/>
    <property type="match status" value="1"/>
</dbReference>
<dbReference type="OrthoDB" id="18042at2759"/>
<name>K8F3C1_9CHLO</name>
<evidence type="ECO:0000256" key="8">
    <source>
        <dbReference type="ARBA" id="ARBA00033696"/>
    </source>
</evidence>
<evidence type="ECO:0000259" key="12">
    <source>
        <dbReference type="PROSITE" id="PS50006"/>
    </source>
</evidence>
<evidence type="ECO:0000313" key="14">
    <source>
        <dbReference type="Proteomes" id="UP000198341"/>
    </source>
</evidence>
<protein>
    <recommendedName>
        <fullName evidence="10">Inositol hexakisphosphate and diphosphoinositol-pentakisphosphate kinase</fullName>
        <ecNumber evidence="10">2.7.4.24</ecNumber>
    </recommendedName>
</protein>
<reference evidence="13 14" key="1">
    <citation type="submission" date="2011-10" db="EMBL/GenBank/DDBJ databases">
        <authorList>
            <person name="Genoscope - CEA"/>
        </authorList>
    </citation>
    <scope>NUCLEOTIDE SEQUENCE [LARGE SCALE GENOMIC DNA]</scope>
    <source>
        <strain evidence="13 14">RCC 1105</strain>
    </source>
</reference>
<keyword evidence="5 10" id="KW-0547">Nucleotide-binding</keyword>
<comment type="similarity">
    <text evidence="2 10">Belongs to the histidine acid phosphatase family. VIP1 subfamily.</text>
</comment>
<dbReference type="GO" id="GO:0052723">
    <property type="term" value="F:inositol hexakisphosphate 1-kinase activity"/>
    <property type="evidence" value="ECO:0007669"/>
    <property type="project" value="RHEA"/>
</dbReference>
<dbReference type="InterPro" id="IPR029033">
    <property type="entry name" value="His_PPase_superfam"/>
</dbReference>
<evidence type="ECO:0000256" key="3">
    <source>
        <dbReference type="ARBA" id="ARBA00022490"/>
    </source>
</evidence>
<comment type="catalytic activity">
    <reaction evidence="8">
        <text>5-diphospho-1D-myo-inositol 1,2,3,4,6-pentakisphosphate + ATP + H(+) = 1,5-bis(diphospho)-1D-myo-inositol 2,3,4,6-tetrakisphosphate + ADP</text>
        <dbReference type="Rhea" id="RHEA:10276"/>
        <dbReference type="ChEBI" id="CHEBI:15378"/>
        <dbReference type="ChEBI" id="CHEBI:30616"/>
        <dbReference type="ChEBI" id="CHEBI:58628"/>
        <dbReference type="ChEBI" id="CHEBI:77983"/>
        <dbReference type="ChEBI" id="CHEBI:456216"/>
        <dbReference type="EC" id="2.7.4.24"/>
    </reaction>
    <physiologicalReaction direction="left-to-right" evidence="8">
        <dbReference type="Rhea" id="RHEA:10277"/>
    </physiologicalReaction>
</comment>
<comment type="subcellular location">
    <subcellularLocation>
        <location evidence="1 10">Cytoplasm</location>
        <location evidence="1 10">Cytosol</location>
    </subcellularLocation>
</comment>
<proteinExistence type="inferred from homology"/>
<gene>
    <name evidence="13" type="ORF">Bathy09g03180</name>
</gene>
<feature type="region of interest" description="Disordered" evidence="11">
    <location>
        <begin position="210"/>
        <end position="259"/>
    </location>
</feature>
<feature type="compositionally biased region" description="Polar residues" evidence="11">
    <location>
        <begin position="1220"/>
        <end position="1248"/>
    </location>
</feature>
<dbReference type="FunFam" id="3.40.50.11950:FF:000002">
    <property type="entry name" value="Inositol hexakisphosphate and diphosphoinositol-pentakisphosphate kinase"/>
    <property type="match status" value="1"/>
</dbReference>
<dbReference type="RefSeq" id="XP_007510992.1">
    <property type="nucleotide sequence ID" value="XM_007510930.1"/>
</dbReference>
<dbReference type="KEGG" id="bpg:Bathy09g03180"/>
<evidence type="ECO:0000256" key="7">
    <source>
        <dbReference type="ARBA" id="ARBA00022840"/>
    </source>
</evidence>
<dbReference type="GO" id="GO:0005829">
    <property type="term" value="C:cytosol"/>
    <property type="evidence" value="ECO:0007669"/>
    <property type="project" value="UniProtKB-SubCell"/>
</dbReference>
<feature type="domain" description="FHA" evidence="12">
    <location>
        <begin position="843"/>
        <end position="900"/>
    </location>
</feature>
<evidence type="ECO:0000313" key="13">
    <source>
        <dbReference type="EMBL" id="CCO66552.1"/>
    </source>
</evidence>
<dbReference type="InterPro" id="IPR037446">
    <property type="entry name" value="His_Pase_VIP1"/>
</dbReference>
<dbReference type="EMBL" id="FO082270">
    <property type="protein sequence ID" value="CCO66552.1"/>
    <property type="molecule type" value="Genomic_DNA"/>
</dbReference>
<evidence type="ECO:0000256" key="1">
    <source>
        <dbReference type="ARBA" id="ARBA00004514"/>
    </source>
</evidence>
<keyword evidence="4 10" id="KW-0808">Transferase</keyword>
<dbReference type="FunFam" id="3.30.470.20:FF:000132">
    <property type="entry name" value="Inositol hexakisphosphate and diphosphoinositol-pentakisphosphate kinase"/>
    <property type="match status" value="1"/>
</dbReference>
<dbReference type="PANTHER" id="PTHR12750:SF9">
    <property type="entry name" value="INOSITOL HEXAKISPHOSPHATE AND DIPHOSPHOINOSITOL-PENTAKISPHOSPHATE KINASE"/>
    <property type="match status" value="1"/>
</dbReference>
<evidence type="ECO:0000256" key="9">
    <source>
        <dbReference type="ARBA" id="ARBA00034629"/>
    </source>
</evidence>
<dbReference type="Gene3D" id="3.40.50.11950">
    <property type="match status" value="1"/>
</dbReference>
<evidence type="ECO:0000256" key="11">
    <source>
        <dbReference type="SAM" id="MobiDB-lite"/>
    </source>
</evidence>
<dbReference type="InterPro" id="IPR000560">
    <property type="entry name" value="His_Pase_clade-2"/>
</dbReference>
<dbReference type="CDD" id="cd07061">
    <property type="entry name" value="HP_HAP_like"/>
    <property type="match status" value="1"/>
</dbReference>
<feature type="compositionally biased region" description="Acidic residues" evidence="11">
    <location>
        <begin position="1147"/>
        <end position="1157"/>
    </location>
</feature>
<feature type="compositionally biased region" description="Gly residues" evidence="11">
    <location>
        <begin position="229"/>
        <end position="239"/>
    </location>
</feature>
<feature type="compositionally biased region" description="Low complexity" evidence="11">
    <location>
        <begin position="487"/>
        <end position="501"/>
    </location>
</feature>
<accession>K8F3C1</accession>
<sequence>MPPLHKKVKLGICAMNKKSNSAQMQSILQRLSAFNEFDIIVFPDEVILNDPIESWPIVDALISFFSRGFPLEKAHMYVKLRKPFMVNDVTRQWTLLDRRLVYQTLMENNISVPNHVFVNRNDVSKLHDDEELMEKLKRDPEAISGVKYPENVTSDDDGFDEKEDYVECKGKRIYKPFVEKPVDAENHNISIYYPHTVGGGHKELFRKVGNKSSTYYPPPTAQKRKKEGGNGTGVGGGSSAAGEESDGASNNRPNAELNDDARRLEEVEKMMMNMETISENEKGDASADASKTSSRGQQEGEREEEKEEGNEEYVTYSRVRRSTSFIYEDFMSTNGTDVKVYTLGQDYAHAEARKSPVVDGRVLRDANGKEVRYPVLLSPEEKEIARRVCIAFGQNVCGFDLLRAKGKSYVCDVNGWSFVKDSKKFVEDAALCLRAMILKAVRPDHVNIKSAEQQRESIITGRSSINEEDEDHEDGTVPSPSGGGIKNNNISSNNMNNNNNSALASKPEELRAVLAVIRHGDRTPKQKMKLRVHQKPLLDLLAQCTKNNTRKQAKLKTPERLQELLNICRSIWGQVKKESEAILGDTENDLNLAAMQGNAEDPKKIEAKENLDGWRQVIAILEEGGHFSGINRKAQLKPISWVQTIDPRTGQSVEQVESALLILKFGGVLTHLGKNQAEVLGKDFRQRMYPRGSYYPTDSDGLLRLHSTYRHDLKIYSSDEGRVQITAAAFAKGLLALETHKGELTPILASLVTKDAKLLDFVTHEVEAEILHAKNKLYRMMTKGDPGDDEGNANTAANHGSIPSNDTAVDNANVITHVNARLSRSGSDGMYESSGNTATPRAVRFGRASSRDDIHEENEYDELVTQTQGLFNIERSGNSWLIADRIAAVERGKLLDSHHFLTSVEGEYSHLEDVALASVPSSPSKKLRRVFELVHGISSQLLEMASRMNDKLKARNRWRKVLIALGKNRGLKDNALPPDTWVDTLTYFSATAPRGSAPASNTLELPGGGESFLLMHTRWKKLEEDLFHGRKETFDISKVPDVYDAAKYDSIHNAHLKLDGLEELYILSKELADCVVPNEYGTHPISKLRIGATIAGGLLGKLLADMSNTREESYAVETNKKKTVKLLGKKSLLNNRNSPDENNSTDPNDEDEDEEEDAPTRLNMRYATEKKVHSPYRHVRTRLYFTSESHLHSLLNILKYAHLEEDLRKRASGDKKRSSQHVAASSSPPKAATMTTQKTNSGGTSKTNAFGDPLLSPRKPPRAPNSSADVSFDARSDLDSDFSCTKRNPLVVEGLDEILGERSKELDYLTHIVFRMYECFHVPPDDPLRFRVEVMLSTGVCLDPFEKDVCESFRRSADALEKEGPVEPTPVLDRVQLQNDSVCEEDQPYLTLDTLEKYLNGFRRAKPEKKNKKENAEQHPLNGDIFP</sequence>
<dbReference type="EC" id="2.7.4.24" evidence="10"/>
<comment type="catalytic activity">
    <reaction evidence="9">
        <text>1D-myo-inositol hexakisphosphate + ATP = 1-diphospho-1D-myo-inositol 2,3,4,5,6-pentakisphosphate + ADP</text>
        <dbReference type="Rhea" id="RHEA:37459"/>
        <dbReference type="ChEBI" id="CHEBI:30616"/>
        <dbReference type="ChEBI" id="CHEBI:58130"/>
        <dbReference type="ChEBI" id="CHEBI:74946"/>
        <dbReference type="ChEBI" id="CHEBI:456216"/>
        <dbReference type="EC" id="2.7.4.24"/>
    </reaction>
    <physiologicalReaction direction="left-to-right" evidence="9">
        <dbReference type="Rhea" id="RHEA:37460"/>
    </physiologicalReaction>
</comment>
<dbReference type="InterPro" id="IPR000253">
    <property type="entry name" value="FHA_dom"/>
</dbReference>
<dbReference type="InterPro" id="IPR033379">
    <property type="entry name" value="Acid_Pase_AS"/>
</dbReference>
<dbReference type="GeneID" id="19013825"/>
<keyword evidence="14" id="KW-1185">Reference proteome</keyword>
<dbReference type="InterPro" id="IPR040557">
    <property type="entry name" value="VIP1_N"/>
</dbReference>
<dbReference type="GO" id="GO:0005524">
    <property type="term" value="F:ATP binding"/>
    <property type="evidence" value="ECO:0007669"/>
    <property type="project" value="UniProtKB-KW"/>
</dbReference>
<feature type="region of interest" description="Disordered" evidence="11">
    <location>
        <begin position="278"/>
        <end position="314"/>
    </location>
</feature>
<dbReference type="SUPFAM" id="SSF53254">
    <property type="entry name" value="Phosphoglycerate mutase-like"/>
    <property type="match status" value="1"/>
</dbReference>
<keyword evidence="6 10" id="KW-0418">Kinase</keyword>
<feature type="region of interest" description="Disordered" evidence="11">
    <location>
        <begin position="1403"/>
        <end position="1427"/>
    </location>
</feature>
<dbReference type="PROSITE" id="PS00616">
    <property type="entry name" value="HIS_ACID_PHOSPHAT_1"/>
    <property type="match status" value="1"/>
</dbReference>
<dbReference type="Pfam" id="PF18086">
    <property type="entry name" value="PPIP5K2_N"/>
    <property type="match status" value="1"/>
</dbReference>
<evidence type="ECO:0000256" key="5">
    <source>
        <dbReference type="ARBA" id="ARBA00022741"/>
    </source>
</evidence>
<dbReference type="STRING" id="41875.K8F3C1"/>
<feature type="region of interest" description="Disordered" evidence="11">
    <location>
        <begin position="826"/>
        <end position="846"/>
    </location>
</feature>
<feature type="compositionally biased region" description="Polar residues" evidence="11">
    <location>
        <begin position="792"/>
        <end position="807"/>
    </location>
</feature>
<feature type="region of interest" description="Disordered" evidence="11">
    <location>
        <begin position="1126"/>
        <end position="1173"/>
    </location>
</feature>
<dbReference type="InterPro" id="IPR013651">
    <property type="entry name" value="ATP-grasp_RimK-type"/>
</dbReference>
<dbReference type="GO" id="GO:0006020">
    <property type="term" value="P:inositol metabolic process"/>
    <property type="evidence" value="ECO:0007669"/>
    <property type="project" value="TreeGrafter"/>
</dbReference>
<dbReference type="Proteomes" id="UP000198341">
    <property type="component" value="Chromosome 9"/>
</dbReference>
<feature type="region of interest" description="Disordered" evidence="11">
    <location>
        <begin position="782"/>
        <end position="807"/>
    </location>
</feature>
<dbReference type="Gene3D" id="3.30.470.20">
    <property type="entry name" value="ATP-grasp fold, B domain"/>
    <property type="match status" value="1"/>
</dbReference>
<keyword evidence="3 10" id="KW-0963">Cytoplasm</keyword>
<dbReference type="eggNOG" id="KOG1057">
    <property type="taxonomic scope" value="Eukaryota"/>
</dbReference>
<feature type="compositionally biased region" description="Acidic residues" evidence="11">
    <location>
        <begin position="301"/>
        <end position="311"/>
    </location>
</feature>
<evidence type="ECO:0000256" key="4">
    <source>
        <dbReference type="ARBA" id="ARBA00022679"/>
    </source>
</evidence>
<organism evidence="13 14">
    <name type="scientific">Bathycoccus prasinos</name>
    <dbReference type="NCBI Taxonomy" id="41875"/>
    <lineage>
        <taxon>Eukaryota</taxon>
        <taxon>Viridiplantae</taxon>
        <taxon>Chlorophyta</taxon>
        <taxon>Mamiellophyceae</taxon>
        <taxon>Mamiellales</taxon>
        <taxon>Bathycoccaceae</taxon>
        <taxon>Bathycoccus</taxon>
    </lineage>
</organism>
<dbReference type="SUPFAM" id="SSF56059">
    <property type="entry name" value="Glutathione synthetase ATP-binding domain-like"/>
    <property type="match status" value="1"/>
</dbReference>
<evidence type="ECO:0000256" key="2">
    <source>
        <dbReference type="ARBA" id="ARBA00005609"/>
    </source>
</evidence>
<dbReference type="GO" id="GO:0033857">
    <property type="term" value="F:5-diphosphoinositol pentakisphosphate 1-kinase activity"/>
    <property type="evidence" value="ECO:0007669"/>
    <property type="project" value="TreeGrafter"/>
</dbReference>
<dbReference type="Pfam" id="PF00328">
    <property type="entry name" value="His_Phos_2"/>
    <property type="match status" value="2"/>
</dbReference>